<organism evidence="1 2">
    <name type="scientific">Podarcis lilfordi</name>
    <name type="common">Lilford's wall lizard</name>
    <dbReference type="NCBI Taxonomy" id="74358"/>
    <lineage>
        <taxon>Eukaryota</taxon>
        <taxon>Metazoa</taxon>
        <taxon>Chordata</taxon>
        <taxon>Craniata</taxon>
        <taxon>Vertebrata</taxon>
        <taxon>Euteleostomi</taxon>
        <taxon>Lepidosauria</taxon>
        <taxon>Squamata</taxon>
        <taxon>Bifurcata</taxon>
        <taxon>Unidentata</taxon>
        <taxon>Episquamata</taxon>
        <taxon>Laterata</taxon>
        <taxon>Lacertibaenia</taxon>
        <taxon>Lacertidae</taxon>
        <taxon>Podarcis</taxon>
    </lineage>
</organism>
<sequence length="116" mass="13666">MRREDSLEKTLMLGKREGTRRRGRERTRWWDSVLEATNMSLTKLREAVEDSGRQWCLACSGPGGHKEADTTKRLNNEYQDVEKWKQNVENMESTRRSRTNNNDYYGLQLEVGIRSL</sequence>
<keyword evidence="2" id="KW-1185">Reference proteome</keyword>
<dbReference type="EMBL" id="OX395135">
    <property type="protein sequence ID" value="CAI5786804.1"/>
    <property type="molecule type" value="Genomic_DNA"/>
</dbReference>
<evidence type="ECO:0000313" key="2">
    <source>
        <dbReference type="Proteomes" id="UP001178461"/>
    </source>
</evidence>
<protein>
    <submittedName>
        <fullName evidence="1">Uncharacterized protein</fullName>
    </submittedName>
</protein>
<evidence type="ECO:0000313" key="1">
    <source>
        <dbReference type="EMBL" id="CAI5786804.1"/>
    </source>
</evidence>
<name>A0AA35PFX2_9SAUR</name>
<accession>A0AA35PFX2</accession>
<gene>
    <name evidence="1" type="ORF">PODLI_1B001345</name>
</gene>
<proteinExistence type="predicted"/>
<dbReference type="AlphaFoldDB" id="A0AA35PFX2"/>
<reference evidence="1" key="1">
    <citation type="submission" date="2022-12" db="EMBL/GenBank/DDBJ databases">
        <authorList>
            <person name="Alioto T."/>
            <person name="Alioto T."/>
            <person name="Gomez Garrido J."/>
        </authorList>
    </citation>
    <scope>NUCLEOTIDE SEQUENCE</scope>
</reference>
<dbReference type="Proteomes" id="UP001178461">
    <property type="component" value="Chromosome 10"/>
</dbReference>